<protein>
    <submittedName>
        <fullName evidence="1">Uncharacterized protein</fullName>
    </submittedName>
</protein>
<proteinExistence type="predicted"/>
<sequence>MPGQAKLIVHFTAARRAAGLFAASPASLPLLLVGAAARCAFPLFVVAAIAASAMDPAVNLAAAAQVSFFKPFLSFLFAHGFLQIPATFGALLLEKKKNKGGRFLREKINVRSGFF</sequence>
<keyword evidence="2" id="KW-1185">Reference proteome</keyword>
<evidence type="ECO:0000313" key="2">
    <source>
        <dbReference type="Proteomes" id="UP001060085"/>
    </source>
</evidence>
<evidence type="ECO:0000313" key="1">
    <source>
        <dbReference type="EMBL" id="KAI5659231.1"/>
    </source>
</evidence>
<reference evidence="2" key="1">
    <citation type="journal article" date="2023" name="Nat. Plants">
        <title>Single-cell RNA sequencing provides a high-resolution roadmap for understanding the multicellular compartmentation of specialized metabolism.</title>
        <authorList>
            <person name="Sun S."/>
            <person name="Shen X."/>
            <person name="Li Y."/>
            <person name="Li Y."/>
            <person name="Wang S."/>
            <person name="Li R."/>
            <person name="Zhang H."/>
            <person name="Shen G."/>
            <person name="Guo B."/>
            <person name="Wei J."/>
            <person name="Xu J."/>
            <person name="St-Pierre B."/>
            <person name="Chen S."/>
            <person name="Sun C."/>
        </authorList>
    </citation>
    <scope>NUCLEOTIDE SEQUENCE [LARGE SCALE GENOMIC DNA]</scope>
</reference>
<accession>A0ACC0AET4</accession>
<organism evidence="1 2">
    <name type="scientific">Catharanthus roseus</name>
    <name type="common">Madagascar periwinkle</name>
    <name type="synonym">Vinca rosea</name>
    <dbReference type="NCBI Taxonomy" id="4058"/>
    <lineage>
        <taxon>Eukaryota</taxon>
        <taxon>Viridiplantae</taxon>
        <taxon>Streptophyta</taxon>
        <taxon>Embryophyta</taxon>
        <taxon>Tracheophyta</taxon>
        <taxon>Spermatophyta</taxon>
        <taxon>Magnoliopsida</taxon>
        <taxon>eudicotyledons</taxon>
        <taxon>Gunneridae</taxon>
        <taxon>Pentapetalae</taxon>
        <taxon>asterids</taxon>
        <taxon>lamiids</taxon>
        <taxon>Gentianales</taxon>
        <taxon>Apocynaceae</taxon>
        <taxon>Rauvolfioideae</taxon>
        <taxon>Vinceae</taxon>
        <taxon>Catharanthinae</taxon>
        <taxon>Catharanthus</taxon>
    </lineage>
</organism>
<comment type="caution">
    <text evidence="1">The sequence shown here is derived from an EMBL/GenBank/DDBJ whole genome shotgun (WGS) entry which is preliminary data.</text>
</comment>
<dbReference type="EMBL" id="CM044706">
    <property type="protein sequence ID" value="KAI5659231.1"/>
    <property type="molecule type" value="Genomic_DNA"/>
</dbReference>
<dbReference type="Proteomes" id="UP001060085">
    <property type="component" value="Linkage Group LG06"/>
</dbReference>
<name>A0ACC0AET4_CATRO</name>
<gene>
    <name evidence="1" type="ORF">M9H77_28024</name>
</gene>